<organism evidence="2">
    <name type="scientific">Arion vulgaris</name>
    <dbReference type="NCBI Taxonomy" id="1028688"/>
    <lineage>
        <taxon>Eukaryota</taxon>
        <taxon>Metazoa</taxon>
        <taxon>Spiralia</taxon>
        <taxon>Lophotrochozoa</taxon>
        <taxon>Mollusca</taxon>
        <taxon>Gastropoda</taxon>
        <taxon>Heterobranchia</taxon>
        <taxon>Euthyneura</taxon>
        <taxon>Panpulmonata</taxon>
        <taxon>Eupulmonata</taxon>
        <taxon>Stylommatophora</taxon>
        <taxon>Helicina</taxon>
        <taxon>Arionoidea</taxon>
        <taxon>Arionidae</taxon>
        <taxon>Arion</taxon>
    </lineage>
</organism>
<evidence type="ECO:0000256" key="1">
    <source>
        <dbReference type="SAM" id="Coils"/>
    </source>
</evidence>
<evidence type="ECO:0000313" key="2">
    <source>
        <dbReference type="EMBL" id="CEK88660.1"/>
    </source>
</evidence>
<keyword evidence="1" id="KW-0175">Coiled coil</keyword>
<name>A0A0B7B997_9EUPU</name>
<reference evidence="2" key="1">
    <citation type="submission" date="2014-12" db="EMBL/GenBank/DDBJ databases">
        <title>Insight into the proteome of Arion vulgaris.</title>
        <authorList>
            <person name="Aradska J."/>
            <person name="Bulat T."/>
            <person name="Smidak R."/>
            <person name="Sarate P."/>
            <person name="Gangsoo J."/>
            <person name="Sialana F."/>
            <person name="Bilban M."/>
            <person name="Lubec G."/>
        </authorList>
    </citation>
    <scope>NUCLEOTIDE SEQUENCE</scope>
    <source>
        <tissue evidence="2">Skin</tissue>
    </source>
</reference>
<accession>A0A0B7B997</accession>
<dbReference type="EMBL" id="HACG01041795">
    <property type="protein sequence ID" value="CEK88660.1"/>
    <property type="molecule type" value="Transcribed_RNA"/>
</dbReference>
<proteinExistence type="predicted"/>
<protein>
    <submittedName>
        <fullName evidence="2">Uncharacterized protein</fullName>
    </submittedName>
</protein>
<gene>
    <name evidence="2" type="primary">ORF166378</name>
</gene>
<dbReference type="AlphaFoldDB" id="A0A0B7B997"/>
<sequence length="156" mass="17853">MNTVSVPRPIPLVQSNLSIPLTSGQSFTQATGYTIANEQGLKGKVDGITSHSVQNADLVLQEMAVEEALNNPEMQSLMQAQIAELNRQQEDARRRLLDLLDSQRVRQKQMQGQFVTDTEMDTSIRKEMGWQSNIQKVLYILYITYKKPFYLTWYIV</sequence>
<feature type="coiled-coil region" evidence="1">
    <location>
        <begin position="75"/>
        <end position="102"/>
    </location>
</feature>